<proteinExistence type="predicted"/>
<evidence type="ECO:0000313" key="1">
    <source>
        <dbReference type="EMBL" id="MYL83145.1"/>
    </source>
</evidence>
<organism evidence="1 2">
    <name type="scientific">Solidesulfovibrio aerotolerans</name>
    <dbReference type="NCBI Taxonomy" id="295255"/>
    <lineage>
        <taxon>Bacteria</taxon>
        <taxon>Pseudomonadati</taxon>
        <taxon>Thermodesulfobacteriota</taxon>
        <taxon>Desulfovibrionia</taxon>
        <taxon>Desulfovibrionales</taxon>
        <taxon>Desulfovibrionaceae</taxon>
        <taxon>Solidesulfovibrio</taxon>
    </lineage>
</organism>
<dbReference type="EMBL" id="WVUD01000011">
    <property type="protein sequence ID" value="MYL83145.1"/>
    <property type="molecule type" value="Genomic_DNA"/>
</dbReference>
<protein>
    <submittedName>
        <fullName evidence="1">Uncharacterized protein</fullName>
    </submittedName>
</protein>
<dbReference type="RefSeq" id="WP_160960231.1">
    <property type="nucleotide sequence ID" value="NZ_WVUD01000011.1"/>
</dbReference>
<dbReference type="AlphaFoldDB" id="A0A7C9IKU6"/>
<name>A0A7C9IKU6_9BACT</name>
<reference evidence="1 2" key="1">
    <citation type="submission" date="2020-01" db="EMBL/GenBank/DDBJ databases">
        <title>Genome sequence of Desulfovibrio aerotolerans DSM 16695(T).</title>
        <authorList>
            <person name="Karnachuk O."/>
            <person name="Avakyan M."/>
            <person name="Mardanov A."/>
            <person name="Kadnikov V."/>
            <person name="Ravin N."/>
        </authorList>
    </citation>
    <scope>NUCLEOTIDE SEQUENCE [LARGE SCALE GENOMIC DNA]</scope>
    <source>
        <strain evidence="1 2">DSM 16695</strain>
    </source>
</reference>
<dbReference type="Proteomes" id="UP000482487">
    <property type="component" value="Unassembled WGS sequence"/>
</dbReference>
<comment type="caution">
    <text evidence="1">The sequence shown here is derived from an EMBL/GenBank/DDBJ whole genome shotgun (WGS) entry which is preliminary data.</text>
</comment>
<gene>
    <name evidence="1" type="ORF">GTA51_08350</name>
</gene>
<accession>A0A7C9IKU6</accession>
<evidence type="ECO:0000313" key="2">
    <source>
        <dbReference type="Proteomes" id="UP000482487"/>
    </source>
</evidence>
<dbReference type="OrthoDB" id="5442502at2"/>
<sequence length="391" mass="42310">MILFRGNCQMQFCAEAAASAGCDVSFASLASPLTLTASPGFVPPLVASLISGAKVGEYLHSRELVDQFVPPAPDPKAQALVINLFHENRPLFLHKTDGYAFYLDPNAYAGKPALGRAMDRHFQAIVPKPAGYLDRYAAMLLLLRERLPGLPILVAGRMSHYPGLGPAPHSYLDGWGELCFTAGREFAAWVETVPGVFFLDADRIMAGVAARSGAPVEALFPFLRVSASPADGRPAISRDLEHAGGLWPALAATIAATLASGRVTYAPQESVPESWQQPFAPERLSDDALIEHLISGSNYRAARAVGHFLLCPQESATELLLAAAPHMPVCHNLLHMVRAYGARRPDPALAAWCEAHSRRAAAFTNNGEVYRREYLEKIEALRHLMLAPKSV</sequence>
<keyword evidence="2" id="KW-1185">Reference proteome</keyword>